<dbReference type="SUPFAM" id="SSF56112">
    <property type="entry name" value="Protein kinase-like (PK-like)"/>
    <property type="match status" value="1"/>
</dbReference>
<dbReference type="EMBL" id="BTSX01000002">
    <property type="protein sequence ID" value="GMS83428.1"/>
    <property type="molecule type" value="Genomic_DNA"/>
</dbReference>
<accession>A0AAV5SS49</accession>
<proteinExistence type="predicted"/>
<name>A0AAV5SS49_9BILA</name>
<evidence type="ECO:0000313" key="2">
    <source>
        <dbReference type="Proteomes" id="UP001432027"/>
    </source>
</evidence>
<dbReference type="InterPro" id="IPR011009">
    <property type="entry name" value="Kinase-like_dom_sf"/>
</dbReference>
<organism evidence="1 2">
    <name type="scientific">Pristionchus entomophagus</name>
    <dbReference type="NCBI Taxonomy" id="358040"/>
    <lineage>
        <taxon>Eukaryota</taxon>
        <taxon>Metazoa</taxon>
        <taxon>Ecdysozoa</taxon>
        <taxon>Nematoda</taxon>
        <taxon>Chromadorea</taxon>
        <taxon>Rhabditida</taxon>
        <taxon>Rhabditina</taxon>
        <taxon>Diplogasteromorpha</taxon>
        <taxon>Diplogasteroidea</taxon>
        <taxon>Neodiplogasteridae</taxon>
        <taxon>Pristionchus</taxon>
    </lineage>
</organism>
<feature type="non-terminal residue" evidence="1">
    <location>
        <position position="490"/>
    </location>
</feature>
<evidence type="ECO:0000313" key="1">
    <source>
        <dbReference type="EMBL" id="GMS83428.1"/>
    </source>
</evidence>
<sequence>VAMERMHSAIDEMKVRWILETNPRYCFPRPKYFRCLHSGQDTNILSYRPVGEIAKRWRERLEKERRDGTERFEYIHEIDIRRSEDERLNEEEGDREESQFISSFSSPILDFLSRKETTTIELAAATVEWRRILEKRIELLPKSIPLRLSSQFLSSFCAQSATIDLPGDLFALKNLQYMSTIARFGPHYQIGVKGDQCVKSISIRSQSGKTSLYFVRKIRRESGARQASSRMPQLMRALDNLVQSDRGTCQRFLKVIPPAVVYCGVSELVEYTNKKECGFFLVEVLLDHLTKEVRVRADELAVESEKVRRRLMEKEREEKIHYYHSFRSLCGLIPSDLLLKMVQRRVHDATHYYLMRKSLVSEWAFHAGLEFALRLTPSLSSSILIDFGTGRSSNPNGRIDLAKGASIDDRIVPFRVSDNMDRFMGFTKEGHFAWSLQATLGMLNRRKPAIYLRPMVWDCVAEEDSKLQLAEVNAKTENIIKMIKNRVRGK</sequence>
<reference evidence="1" key="1">
    <citation type="submission" date="2023-10" db="EMBL/GenBank/DDBJ databases">
        <title>Genome assembly of Pristionchus species.</title>
        <authorList>
            <person name="Yoshida K."/>
            <person name="Sommer R.J."/>
        </authorList>
    </citation>
    <scope>NUCLEOTIDE SEQUENCE</scope>
    <source>
        <strain evidence="1">RS0144</strain>
    </source>
</reference>
<comment type="caution">
    <text evidence="1">The sequence shown here is derived from an EMBL/GenBank/DDBJ whole genome shotgun (WGS) entry which is preliminary data.</text>
</comment>
<keyword evidence="2" id="KW-1185">Reference proteome</keyword>
<protein>
    <submittedName>
        <fullName evidence="1">Uncharacterized protein</fullName>
    </submittedName>
</protein>
<gene>
    <name evidence="1" type="ORF">PENTCL1PPCAC_5603</name>
</gene>
<feature type="non-terminal residue" evidence="1">
    <location>
        <position position="1"/>
    </location>
</feature>
<dbReference type="Proteomes" id="UP001432027">
    <property type="component" value="Unassembled WGS sequence"/>
</dbReference>
<dbReference type="AlphaFoldDB" id="A0AAV5SS49"/>